<evidence type="ECO:0000259" key="10">
    <source>
        <dbReference type="PROSITE" id="PS51831"/>
    </source>
</evidence>
<dbReference type="InterPro" id="IPR022711">
    <property type="entry name" value="RNase_Y_N"/>
</dbReference>
<dbReference type="HAMAP" id="MF_00335">
    <property type="entry name" value="RNase_Y"/>
    <property type="match status" value="1"/>
</dbReference>
<keyword evidence="9" id="KW-0175">Coiled coil</keyword>
<evidence type="ECO:0000313" key="11">
    <source>
        <dbReference type="EMBL" id="AEA34439.1"/>
    </source>
</evidence>
<keyword evidence="7" id="KW-0472">Membrane</keyword>
<evidence type="ECO:0000256" key="5">
    <source>
        <dbReference type="ARBA" id="ARBA00022884"/>
    </source>
</evidence>
<dbReference type="SMART" id="SM00471">
    <property type="entry name" value="HDc"/>
    <property type="match status" value="1"/>
</dbReference>
<dbReference type="STRING" id="760142.Hipma_1483"/>
<organism evidence="11 12">
    <name type="scientific">Hippea maritima (strain ATCC 700847 / DSM 10411 / MH2)</name>
    <dbReference type="NCBI Taxonomy" id="760142"/>
    <lineage>
        <taxon>Bacteria</taxon>
        <taxon>Pseudomonadati</taxon>
        <taxon>Campylobacterota</taxon>
        <taxon>Desulfurellia</taxon>
        <taxon>Desulfurellales</taxon>
        <taxon>Hippeaceae</taxon>
        <taxon>Hippea</taxon>
    </lineage>
</organism>
<dbReference type="Pfam" id="PF00013">
    <property type="entry name" value="KH_1"/>
    <property type="match status" value="1"/>
</dbReference>
<keyword evidence="7" id="KW-1003">Cell membrane</keyword>
<dbReference type="Gene3D" id="3.30.1370.10">
    <property type="entry name" value="K Homology domain, type 1"/>
    <property type="match status" value="1"/>
</dbReference>
<dbReference type="CDD" id="cd00077">
    <property type="entry name" value="HDc"/>
    <property type="match status" value="1"/>
</dbReference>
<dbReference type="EMBL" id="CP002606">
    <property type="protein sequence ID" value="AEA34439.1"/>
    <property type="molecule type" value="Genomic_DNA"/>
</dbReference>
<dbReference type="Gene3D" id="1.10.3210.10">
    <property type="entry name" value="Hypothetical protein af1432"/>
    <property type="match status" value="1"/>
</dbReference>
<dbReference type="AlphaFoldDB" id="F2LTR3"/>
<accession>F2LTR3</accession>
<feature type="coiled-coil region" evidence="9">
    <location>
        <begin position="30"/>
        <end position="192"/>
    </location>
</feature>
<dbReference type="SUPFAM" id="SSF54791">
    <property type="entry name" value="Eukaryotic type KH-domain (KH-domain type I)"/>
    <property type="match status" value="1"/>
</dbReference>
<keyword evidence="4 7" id="KW-0378">Hydrolase</keyword>
<keyword evidence="12" id="KW-1185">Reference proteome</keyword>
<keyword evidence="3 7" id="KW-0255">Endonuclease</keyword>
<name>F2LTR3_HIPMA</name>
<evidence type="ECO:0000256" key="4">
    <source>
        <dbReference type="ARBA" id="ARBA00022801"/>
    </source>
</evidence>
<dbReference type="SMART" id="SM00322">
    <property type="entry name" value="KH"/>
    <property type="match status" value="1"/>
</dbReference>
<dbReference type="PANTHER" id="PTHR12826">
    <property type="entry name" value="RIBONUCLEASE Y"/>
    <property type="match status" value="1"/>
</dbReference>
<dbReference type="GO" id="GO:0006402">
    <property type="term" value="P:mRNA catabolic process"/>
    <property type="evidence" value="ECO:0007669"/>
    <property type="project" value="UniProtKB-UniRule"/>
</dbReference>
<keyword evidence="2 7" id="KW-0540">Nuclease</keyword>
<dbReference type="GO" id="GO:0005886">
    <property type="term" value="C:plasma membrane"/>
    <property type="evidence" value="ECO:0007669"/>
    <property type="project" value="UniProtKB-SubCell"/>
</dbReference>
<dbReference type="InterPro" id="IPR003607">
    <property type="entry name" value="HD/PDEase_dom"/>
</dbReference>
<proteinExistence type="inferred from homology"/>
<dbReference type="InterPro" id="IPR036612">
    <property type="entry name" value="KH_dom_type_1_sf"/>
</dbReference>
<dbReference type="NCBIfam" id="TIGR00277">
    <property type="entry name" value="HDIG"/>
    <property type="match status" value="1"/>
</dbReference>
<dbReference type="GO" id="GO:0004521">
    <property type="term" value="F:RNA endonuclease activity"/>
    <property type="evidence" value="ECO:0007669"/>
    <property type="project" value="UniProtKB-UniRule"/>
</dbReference>
<evidence type="ECO:0000256" key="8">
    <source>
        <dbReference type="NCBIfam" id="TIGR03319"/>
    </source>
</evidence>
<dbReference type="Proteomes" id="UP000008139">
    <property type="component" value="Chromosome"/>
</dbReference>
<evidence type="ECO:0000256" key="2">
    <source>
        <dbReference type="ARBA" id="ARBA00022722"/>
    </source>
</evidence>
<dbReference type="GO" id="GO:0003723">
    <property type="term" value="F:RNA binding"/>
    <property type="evidence" value="ECO:0007669"/>
    <property type="project" value="UniProtKB-UniRule"/>
</dbReference>
<evidence type="ECO:0000256" key="3">
    <source>
        <dbReference type="ARBA" id="ARBA00022759"/>
    </source>
</evidence>
<comment type="function">
    <text evidence="7">Endoribonuclease that initiates mRNA decay.</text>
</comment>
<evidence type="ECO:0000256" key="7">
    <source>
        <dbReference type="HAMAP-Rule" id="MF_00335"/>
    </source>
</evidence>
<dbReference type="InterPro" id="IPR017705">
    <property type="entry name" value="Ribonuclease_Y"/>
</dbReference>
<comment type="subcellular location">
    <subcellularLocation>
        <location evidence="7">Cell membrane</location>
        <topology evidence="7">Single-pass membrane protein</topology>
    </subcellularLocation>
</comment>
<keyword evidence="1 7" id="KW-0812">Transmembrane</keyword>
<dbReference type="GO" id="GO:0016787">
    <property type="term" value="F:hydrolase activity"/>
    <property type="evidence" value="ECO:0007669"/>
    <property type="project" value="UniProtKB-KW"/>
</dbReference>
<evidence type="ECO:0000256" key="9">
    <source>
        <dbReference type="SAM" id="Coils"/>
    </source>
</evidence>
<dbReference type="CDD" id="cd22431">
    <property type="entry name" value="KH-I_RNaseY"/>
    <property type="match status" value="1"/>
</dbReference>
<feature type="transmembrane region" description="Helical" evidence="7">
    <location>
        <begin position="6"/>
        <end position="25"/>
    </location>
</feature>
<dbReference type="InterPro" id="IPR004087">
    <property type="entry name" value="KH_dom"/>
</dbReference>
<dbReference type="Pfam" id="PF12072">
    <property type="entry name" value="RNase_Y_N"/>
    <property type="match status" value="1"/>
</dbReference>
<keyword evidence="6 7" id="KW-1133">Transmembrane helix</keyword>
<dbReference type="HOGENOM" id="CLU_028328_1_0_7"/>
<dbReference type="NCBIfam" id="TIGR03319">
    <property type="entry name" value="RNase_Y"/>
    <property type="match status" value="1"/>
</dbReference>
<feature type="domain" description="HD" evidence="10">
    <location>
        <begin position="336"/>
        <end position="429"/>
    </location>
</feature>
<evidence type="ECO:0000256" key="6">
    <source>
        <dbReference type="ARBA" id="ARBA00022989"/>
    </source>
</evidence>
<evidence type="ECO:0000256" key="1">
    <source>
        <dbReference type="ARBA" id="ARBA00022692"/>
    </source>
</evidence>
<dbReference type="FunFam" id="1.10.3210.10:FF:000022">
    <property type="entry name" value="Ribonuclease Y"/>
    <property type="match status" value="1"/>
</dbReference>
<dbReference type="InterPro" id="IPR006674">
    <property type="entry name" value="HD_domain"/>
</dbReference>
<reference evidence="11 12" key="1">
    <citation type="journal article" date="2011" name="Stand. Genomic Sci.">
        <title>Complete genome sequence of the thermophilic sulfur-reducer Hippea maritima type strain (MH(2)).</title>
        <authorList>
            <person name="Huntemann M."/>
            <person name="Lu M."/>
            <person name="Nolan M."/>
            <person name="Lapidus A."/>
            <person name="Lucas S."/>
            <person name="Hammon N."/>
            <person name="Deshpande S."/>
            <person name="Cheng J.F."/>
            <person name="Tapia R."/>
            <person name="Han C."/>
            <person name="Goodwin L."/>
            <person name="Pitluck S."/>
            <person name="Liolios K."/>
            <person name="Pagani I."/>
            <person name="Ivanova N."/>
            <person name="Ovchinikova G."/>
            <person name="Pati A."/>
            <person name="Chen A."/>
            <person name="Palaniappan K."/>
            <person name="Land M."/>
            <person name="Hauser L."/>
            <person name="Jeffries C.D."/>
            <person name="Detter J.C."/>
            <person name="Brambilla E.M."/>
            <person name="Rohde M."/>
            <person name="Spring S."/>
            <person name="Goker M."/>
            <person name="Woyke T."/>
            <person name="Bristow J."/>
            <person name="Eisen J.A."/>
            <person name="Markowitz V."/>
            <person name="Hugenholtz P."/>
            <person name="Kyrpides N.C."/>
            <person name="Klenk H.P."/>
            <person name="Mavromatis K."/>
        </authorList>
    </citation>
    <scope>NUCLEOTIDE SEQUENCE [LARGE SCALE GENOMIC DNA]</scope>
    <source>
        <strain evidence="12">ATCC 700847 / DSM 10411 / MH2</strain>
    </source>
</reference>
<dbReference type="eggNOG" id="COG1418">
    <property type="taxonomic scope" value="Bacteria"/>
</dbReference>
<comment type="similarity">
    <text evidence="7">Belongs to the RNase Y family.</text>
</comment>
<protein>
    <recommendedName>
        <fullName evidence="7 8">Ribonuclease Y</fullName>
        <shortName evidence="7">RNase Y</shortName>
        <ecNumber evidence="7 8">3.1.-.-</ecNumber>
    </recommendedName>
</protein>
<dbReference type="EC" id="3.1.-.-" evidence="7 8"/>
<gene>
    <name evidence="7" type="primary">rny</name>
    <name evidence="11" type="ordered locus">Hipma_1483</name>
</gene>
<dbReference type="InParanoid" id="F2LTR3"/>
<dbReference type="InterPro" id="IPR004088">
    <property type="entry name" value="KH_dom_type_1"/>
</dbReference>
<sequence length="520" mass="59064">MGAMEIILIIGLSVIVGVLGGIFGYHQFVVRKKEYAKQRAEDIIKDAEKEKENILKAAQIEAQEFMIKAKKELEEEEKQTRKELQKWEKRLQAKETNLEKRQAYLDEKIEFVNKKQEDISAIEKELEDKMQKIDDMINEQKKKLEEISGMTSDEAKQQLISSIEDEAKREAAAKIKKIEEDLRNEAKRLSQDILITSMEKIASSYVAERTVATVTLPNDEMKGRIIGREGRNIRSFEKETGTDLIIDDTPEVVVISSFNPLRREIAKIALERLVNDGRIHPARIEETVEKVREELFQEAAEEAKKVVFDLDIGDLHPELMKYLGLLKYRTSYTQNVLAHSVEVAYLAGLMASELGLNVKLAKRAGLLHDIGKAVDQEVEGSHTKVGADLAKKYGENEYVINAIMSHHGEIEPNCPESVLVSIADTLSAARPGARRERLESYIQRLEELEEIAKSKDGVKEAYAIQAGRELRVIVEPTMIDDDKSFMIARDIAKNIAEKITYTGQVKIVVIREKRSIEYAN</sequence>
<dbReference type="KEGG" id="hmr:Hipma_1483"/>
<dbReference type="PANTHER" id="PTHR12826:SF15">
    <property type="entry name" value="RIBONUCLEASE Y"/>
    <property type="match status" value="1"/>
</dbReference>
<dbReference type="Pfam" id="PF01966">
    <property type="entry name" value="HD"/>
    <property type="match status" value="1"/>
</dbReference>
<keyword evidence="5 7" id="KW-0694">RNA-binding</keyword>
<dbReference type="InterPro" id="IPR006675">
    <property type="entry name" value="HDIG_dom"/>
</dbReference>
<reference evidence="12" key="2">
    <citation type="submission" date="2011-03" db="EMBL/GenBank/DDBJ databases">
        <title>The complete genome of Hippea maritima DSM 10411.</title>
        <authorList>
            <consortium name="US DOE Joint Genome Institute (JGI-PGF)"/>
            <person name="Lucas S."/>
            <person name="Copeland A."/>
            <person name="Lapidus A."/>
            <person name="Bruce D."/>
            <person name="Goodwin L."/>
            <person name="Pitluck S."/>
            <person name="Peters L."/>
            <person name="Kyrpides N."/>
            <person name="Mavromatis K."/>
            <person name="Pagani I."/>
            <person name="Ivanova N."/>
            <person name="Mikhailova N."/>
            <person name="Lu M."/>
            <person name="Detter J.C."/>
            <person name="Tapia R."/>
            <person name="Han C."/>
            <person name="Land M."/>
            <person name="Hauser L."/>
            <person name="Markowitz V."/>
            <person name="Cheng J.-F."/>
            <person name="Hugenholtz P."/>
            <person name="Woyke T."/>
            <person name="Wu D."/>
            <person name="Spring S."/>
            <person name="Schroeder M."/>
            <person name="Brambilla E."/>
            <person name="Klenk H.-P."/>
            <person name="Eisen J.A."/>
        </authorList>
    </citation>
    <scope>NUCLEOTIDE SEQUENCE [LARGE SCALE GENOMIC DNA]</scope>
    <source>
        <strain evidence="12">ATCC 700847 / DSM 10411 / MH2</strain>
    </source>
</reference>
<evidence type="ECO:0000313" key="12">
    <source>
        <dbReference type="Proteomes" id="UP000008139"/>
    </source>
</evidence>
<dbReference type="PROSITE" id="PS51831">
    <property type="entry name" value="HD"/>
    <property type="match status" value="1"/>
</dbReference>
<dbReference type="SUPFAM" id="SSF109604">
    <property type="entry name" value="HD-domain/PDEase-like"/>
    <property type="match status" value="1"/>
</dbReference>
<dbReference type="PROSITE" id="PS50084">
    <property type="entry name" value="KH_TYPE_1"/>
    <property type="match status" value="1"/>
</dbReference>